<feature type="transmembrane region" description="Helical" evidence="6">
    <location>
        <begin position="388"/>
        <end position="404"/>
    </location>
</feature>
<dbReference type="Gene3D" id="1.20.1740.10">
    <property type="entry name" value="Amino acid/polyamine transporter I"/>
    <property type="match status" value="1"/>
</dbReference>
<evidence type="ECO:0000313" key="8">
    <source>
        <dbReference type="Proteomes" id="UP000315363"/>
    </source>
</evidence>
<feature type="transmembrane region" description="Helical" evidence="6">
    <location>
        <begin position="226"/>
        <end position="248"/>
    </location>
</feature>
<feature type="transmembrane region" description="Helical" evidence="6">
    <location>
        <begin position="47"/>
        <end position="66"/>
    </location>
</feature>
<dbReference type="InterPro" id="IPR050367">
    <property type="entry name" value="APC_superfamily"/>
</dbReference>
<evidence type="ECO:0000256" key="4">
    <source>
        <dbReference type="ARBA" id="ARBA00022989"/>
    </source>
</evidence>
<evidence type="ECO:0000256" key="2">
    <source>
        <dbReference type="ARBA" id="ARBA00022475"/>
    </source>
</evidence>
<evidence type="ECO:0000256" key="6">
    <source>
        <dbReference type="SAM" id="Phobius"/>
    </source>
</evidence>
<protein>
    <submittedName>
        <fullName evidence="7">Amino acid transporter</fullName>
    </submittedName>
</protein>
<dbReference type="Pfam" id="PF13520">
    <property type="entry name" value="AA_permease_2"/>
    <property type="match status" value="1"/>
</dbReference>
<feature type="transmembrane region" description="Helical" evidence="6">
    <location>
        <begin position="321"/>
        <end position="341"/>
    </location>
</feature>
<gene>
    <name evidence="7" type="ORF">GQ41_2165</name>
</gene>
<dbReference type="Proteomes" id="UP000315363">
    <property type="component" value="Unassembled WGS sequence"/>
</dbReference>
<comment type="caution">
    <text evidence="7">The sequence shown here is derived from an EMBL/GenBank/DDBJ whole genome shotgun (WGS) entry which is preliminary data.</text>
</comment>
<proteinExistence type="predicted"/>
<dbReference type="InterPro" id="IPR002293">
    <property type="entry name" value="AA/rel_permease1"/>
</dbReference>
<dbReference type="RefSeq" id="WP_142189449.1">
    <property type="nucleotide sequence ID" value="NZ_VHIF01000001.1"/>
</dbReference>
<keyword evidence="4 6" id="KW-1133">Transmembrane helix</keyword>
<feature type="transmembrane region" description="Helical" evidence="6">
    <location>
        <begin position="87"/>
        <end position="112"/>
    </location>
</feature>
<evidence type="ECO:0000313" key="7">
    <source>
        <dbReference type="EMBL" id="TQO37551.1"/>
    </source>
</evidence>
<keyword evidence="3 6" id="KW-0812">Transmembrane</keyword>
<dbReference type="PANTHER" id="PTHR42770:SF7">
    <property type="entry name" value="MEMBRANE PROTEIN"/>
    <property type="match status" value="1"/>
</dbReference>
<accession>A0ABY3AB01</accession>
<comment type="subcellular location">
    <subcellularLocation>
        <location evidence="1">Cell membrane</location>
        <topology evidence="1">Multi-pass membrane protein</topology>
    </subcellularLocation>
</comment>
<evidence type="ECO:0000256" key="3">
    <source>
        <dbReference type="ARBA" id="ARBA00022692"/>
    </source>
</evidence>
<feature type="transmembrane region" description="Helical" evidence="6">
    <location>
        <begin position="410"/>
        <end position="427"/>
    </location>
</feature>
<organism evidence="7 8">
    <name type="scientific">Arenibacter algicola</name>
    <dbReference type="NCBI Taxonomy" id="616991"/>
    <lineage>
        <taxon>Bacteria</taxon>
        <taxon>Pseudomonadati</taxon>
        <taxon>Bacteroidota</taxon>
        <taxon>Flavobacteriia</taxon>
        <taxon>Flavobacteriales</taxon>
        <taxon>Flavobacteriaceae</taxon>
        <taxon>Arenibacter</taxon>
    </lineage>
</organism>
<dbReference type="EMBL" id="VHIF01000001">
    <property type="protein sequence ID" value="TQO37551.1"/>
    <property type="molecule type" value="Genomic_DNA"/>
</dbReference>
<feature type="transmembrane region" description="Helical" evidence="6">
    <location>
        <begin position="21"/>
        <end position="41"/>
    </location>
</feature>
<evidence type="ECO:0000256" key="1">
    <source>
        <dbReference type="ARBA" id="ARBA00004651"/>
    </source>
</evidence>
<feature type="transmembrane region" description="Helical" evidence="6">
    <location>
        <begin position="347"/>
        <end position="367"/>
    </location>
</feature>
<feature type="transmembrane region" description="Helical" evidence="6">
    <location>
        <begin position="268"/>
        <end position="289"/>
    </location>
</feature>
<keyword evidence="5 6" id="KW-0472">Membrane</keyword>
<reference evidence="7 8" key="1">
    <citation type="submission" date="2019-06" db="EMBL/GenBank/DDBJ databases">
        <title>A large-scale integrated study on North Sea by COGITO (Coastal Microbe Genomic &amp; Taxonomic Observatory).</title>
        <authorList>
            <person name="Teeling H."/>
        </authorList>
    </citation>
    <scope>NUCLEOTIDE SEQUENCE [LARGE SCALE GENOMIC DNA]</scope>
    <source>
        <strain evidence="7 8">MAR_2009_79</strain>
    </source>
</reference>
<keyword evidence="8" id="KW-1185">Reference proteome</keyword>
<feature type="transmembrane region" description="Helical" evidence="6">
    <location>
        <begin position="195"/>
        <end position="214"/>
    </location>
</feature>
<feature type="transmembrane region" description="Helical" evidence="6">
    <location>
        <begin position="156"/>
        <end position="175"/>
    </location>
</feature>
<keyword evidence="2" id="KW-1003">Cell membrane</keyword>
<feature type="transmembrane region" description="Helical" evidence="6">
    <location>
        <begin position="124"/>
        <end position="144"/>
    </location>
</feature>
<dbReference type="PANTHER" id="PTHR42770">
    <property type="entry name" value="AMINO ACID TRANSPORTER-RELATED"/>
    <property type="match status" value="1"/>
</dbReference>
<name>A0ABY3AB01_9FLAO</name>
<sequence>MTEKEEGLKRKIGTWGLSANLINIMIGAGIFVLPAIVAAGLGSASVLAYLFCGLLIALVMLCFAEIGSKITQTGGAYAYIERTFGKYLGFIAAILFLVATISADAAVANTIVDILGTLNPIFEVGIIKIFFFLVLFSGLGYINIIGVKEGIRLVKFITIAKIAPLLVLICLSWSNVEIVNLAWDNTPTVMDVGEISLILFFAFQGAESGLSVSGEVRYPNRTIPRAILISITVVLLLYILIQTAAQGILGDTLADFKENPLGEVASKIFGPIGFTLITIGAVVSMFGNLSSEILSMPRLLFRAAKDNVIPIKLASRVHEKFATPYLAIIMYVGLCFLFASIGGFRQLAIISSASILLIYLGVALAVIKLRKSGGGVVRSNSFRIPGGYLVPIIAVLVILFFLSNLSFNELFALGIFIGVLSIIYYIIDNVSHNKEGN</sequence>
<evidence type="ECO:0000256" key="5">
    <source>
        <dbReference type="ARBA" id="ARBA00023136"/>
    </source>
</evidence>
<dbReference type="PIRSF" id="PIRSF006060">
    <property type="entry name" value="AA_transporter"/>
    <property type="match status" value="1"/>
</dbReference>